<dbReference type="GO" id="GO:0046657">
    <property type="term" value="P:folic acid catabolic process"/>
    <property type="evidence" value="ECO:0007669"/>
    <property type="project" value="TreeGrafter"/>
</dbReference>
<comment type="caution">
    <text evidence="2">The sequence shown here is derived from an EMBL/GenBank/DDBJ whole genome shotgun (WGS) entry which is preliminary data.</text>
</comment>
<gene>
    <name evidence="2" type="ORF">LCGC14_0885820</name>
</gene>
<organism evidence="2">
    <name type="scientific">marine sediment metagenome</name>
    <dbReference type="NCBI Taxonomy" id="412755"/>
    <lineage>
        <taxon>unclassified sequences</taxon>
        <taxon>metagenomes</taxon>
        <taxon>ecological metagenomes</taxon>
    </lineage>
</organism>
<name>A0A0F9S7L9_9ZZZZ</name>
<dbReference type="InterPro" id="IPR052030">
    <property type="entry name" value="Peptidase_M20/M20A_hydrolases"/>
</dbReference>
<dbReference type="Pfam" id="PF01546">
    <property type="entry name" value="Peptidase_M20"/>
    <property type="match status" value="1"/>
</dbReference>
<sequence>MRKIKATLAGLLMILLAGLATYAIDNEIKQGAAHFLDEHAEEFASISDTIWSYAELGFQEFKSSEALAKILKIYGFDVKLGVAGMPTAIVASWGSGHPAIGFLGEYDALHELSQKPLSHKEPVLEGAPGHGCGHNILGVTGVLGAIALKNAMEKHGLKGTVKFFGCPAEEAGSGKIFMVAGGLFDGLDAVLDNHPGSSLSTSYGTNSSALISVKVTYSGKTSHAGGAPWLGISALDAANIMGTAVEYLREHIHYSARIHYVILEGGGWANVVPDKVVVQAMVRGSDDRLLNTYQKFLNCVKAGAIATGCTYKVEILEASHQIHANEALARLLYENMKTVGLPEWTNEEQQFAKEIQKNVGSDPIGLPDEIKLTPPPAVFTGGGSSDTGDVSVVAPFVSLTTPCNVKGIGGHNWGIVATGGTGIAHKGLIAGAKILAFTGVDVLTMPEELEKIRAEFGKMILRYPYVSYVPEDFKPVLDMFKEEMARWRPLMEPYYIEQR</sequence>
<protein>
    <recommendedName>
        <fullName evidence="1">Peptidase M20 dimerisation domain-containing protein</fullName>
    </recommendedName>
</protein>
<dbReference type="PIRSF" id="PIRSF037227">
    <property type="entry name" value="Aminobenzoyl-glu_utiliz_pB"/>
    <property type="match status" value="1"/>
</dbReference>
<dbReference type="InterPro" id="IPR017145">
    <property type="entry name" value="Aminobenzoyl-glu_utiliz_pB"/>
</dbReference>
<evidence type="ECO:0000313" key="2">
    <source>
        <dbReference type="EMBL" id="KKN25338.1"/>
    </source>
</evidence>
<dbReference type="InterPro" id="IPR011650">
    <property type="entry name" value="Peptidase_M20_dimer"/>
</dbReference>
<dbReference type="SUPFAM" id="SSF53187">
    <property type="entry name" value="Zn-dependent exopeptidases"/>
    <property type="match status" value="1"/>
</dbReference>
<dbReference type="Gene3D" id="3.40.630.10">
    <property type="entry name" value="Zn peptidases"/>
    <property type="match status" value="1"/>
</dbReference>
<dbReference type="GO" id="GO:0016805">
    <property type="term" value="F:dipeptidase activity"/>
    <property type="evidence" value="ECO:0007669"/>
    <property type="project" value="TreeGrafter"/>
</dbReference>
<dbReference type="EMBL" id="LAZR01002809">
    <property type="protein sequence ID" value="KKN25338.1"/>
    <property type="molecule type" value="Genomic_DNA"/>
</dbReference>
<feature type="domain" description="Peptidase M20 dimerisation" evidence="1">
    <location>
        <begin position="210"/>
        <end position="285"/>
    </location>
</feature>
<dbReference type="GO" id="GO:0071713">
    <property type="term" value="F:para-aminobenzoyl-glutamate hydrolase activity"/>
    <property type="evidence" value="ECO:0007669"/>
    <property type="project" value="TreeGrafter"/>
</dbReference>
<dbReference type="Gene3D" id="3.30.70.360">
    <property type="match status" value="1"/>
</dbReference>
<accession>A0A0F9S7L9</accession>
<dbReference type="Pfam" id="PF07687">
    <property type="entry name" value="M20_dimer"/>
    <property type="match status" value="1"/>
</dbReference>
<dbReference type="InterPro" id="IPR002933">
    <property type="entry name" value="Peptidase_M20"/>
</dbReference>
<evidence type="ECO:0000259" key="1">
    <source>
        <dbReference type="Pfam" id="PF07687"/>
    </source>
</evidence>
<dbReference type="AlphaFoldDB" id="A0A0F9S7L9"/>
<dbReference type="SUPFAM" id="SSF55031">
    <property type="entry name" value="Bacterial exopeptidase dimerisation domain"/>
    <property type="match status" value="1"/>
</dbReference>
<dbReference type="PANTHER" id="PTHR30575">
    <property type="entry name" value="PEPTIDASE M20"/>
    <property type="match status" value="1"/>
</dbReference>
<dbReference type="NCBIfam" id="TIGR01891">
    <property type="entry name" value="amidohydrolases"/>
    <property type="match status" value="1"/>
</dbReference>
<reference evidence="2" key="1">
    <citation type="journal article" date="2015" name="Nature">
        <title>Complex archaea that bridge the gap between prokaryotes and eukaryotes.</title>
        <authorList>
            <person name="Spang A."/>
            <person name="Saw J.H."/>
            <person name="Jorgensen S.L."/>
            <person name="Zaremba-Niedzwiedzka K."/>
            <person name="Martijn J."/>
            <person name="Lind A.E."/>
            <person name="van Eijk R."/>
            <person name="Schleper C."/>
            <person name="Guy L."/>
            <person name="Ettema T.J."/>
        </authorList>
    </citation>
    <scope>NUCLEOTIDE SEQUENCE</scope>
</reference>
<dbReference type="InterPro" id="IPR036264">
    <property type="entry name" value="Bact_exopeptidase_dim_dom"/>
</dbReference>
<dbReference type="PANTHER" id="PTHR30575:SF0">
    <property type="entry name" value="XAA-ARG DIPEPTIDASE"/>
    <property type="match status" value="1"/>
</dbReference>
<dbReference type="InterPro" id="IPR017439">
    <property type="entry name" value="Amidohydrolase"/>
</dbReference>
<dbReference type="GO" id="GO:0005737">
    <property type="term" value="C:cytoplasm"/>
    <property type="evidence" value="ECO:0007669"/>
    <property type="project" value="TreeGrafter"/>
</dbReference>
<proteinExistence type="predicted"/>